<dbReference type="EMBL" id="LSSN01006035">
    <property type="protein sequence ID" value="OMJ07513.1"/>
    <property type="molecule type" value="Genomic_DNA"/>
</dbReference>
<accession>A0A1R1WYQ3</accession>
<gene>
    <name evidence="2" type="ORF">AYI70_g12124</name>
</gene>
<dbReference type="Proteomes" id="UP000187283">
    <property type="component" value="Unassembled WGS sequence"/>
</dbReference>
<evidence type="ECO:0000256" key="1">
    <source>
        <dbReference type="SAM" id="MobiDB-lite"/>
    </source>
</evidence>
<feature type="compositionally biased region" description="Polar residues" evidence="1">
    <location>
        <begin position="11"/>
        <end position="21"/>
    </location>
</feature>
<comment type="caution">
    <text evidence="2">The sequence shown here is derived from an EMBL/GenBank/DDBJ whole genome shotgun (WGS) entry which is preliminary data.</text>
</comment>
<feature type="compositionally biased region" description="Basic and acidic residues" evidence="1">
    <location>
        <begin position="22"/>
        <end position="36"/>
    </location>
</feature>
<dbReference type="AlphaFoldDB" id="A0A1R1WYQ3"/>
<feature type="compositionally biased region" description="Basic and acidic residues" evidence="1">
    <location>
        <begin position="1"/>
        <end position="10"/>
    </location>
</feature>
<feature type="non-terminal residue" evidence="2">
    <location>
        <position position="59"/>
    </location>
</feature>
<sequence length="59" mass="6588">MESEVNREKSLNNPENDLNDINENHFSDLKNSKEAENDNVPSPDSVQAWVIIGAATLAY</sequence>
<keyword evidence="3" id="KW-1185">Reference proteome</keyword>
<evidence type="ECO:0000313" key="2">
    <source>
        <dbReference type="EMBL" id="OMJ07513.1"/>
    </source>
</evidence>
<proteinExistence type="predicted"/>
<protein>
    <submittedName>
        <fullName evidence="2">Uncharacterized protein</fullName>
    </submittedName>
</protein>
<evidence type="ECO:0000313" key="3">
    <source>
        <dbReference type="Proteomes" id="UP000187283"/>
    </source>
</evidence>
<organism evidence="2 3">
    <name type="scientific">Smittium culicis</name>
    <dbReference type="NCBI Taxonomy" id="133412"/>
    <lineage>
        <taxon>Eukaryota</taxon>
        <taxon>Fungi</taxon>
        <taxon>Fungi incertae sedis</taxon>
        <taxon>Zoopagomycota</taxon>
        <taxon>Kickxellomycotina</taxon>
        <taxon>Harpellomycetes</taxon>
        <taxon>Harpellales</taxon>
        <taxon>Legeriomycetaceae</taxon>
        <taxon>Smittium</taxon>
    </lineage>
</organism>
<reference evidence="2 3" key="1">
    <citation type="submission" date="2017-01" db="EMBL/GenBank/DDBJ databases">
        <authorList>
            <person name="Mah S.A."/>
            <person name="Swanson W.J."/>
            <person name="Moy G.W."/>
            <person name="Vacquier V.D."/>
        </authorList>
    </citation>
    <scope>NUCLEOTIDE SEQUENCE [LARGE SCALE GENOMIC DNA]</scope>
    <source>
        <strain evidence="2 3">GSMNP</strain>
    </source>
</reference>
<feature type="region of interest" description="Disordered" evidence="1">
    <location>
        <begin position="1"/>
        <end position="43"/>
    </location>
</feature>
<name>A0A1R1WYQ3_9FUNG</name>
<dbReference type="OrthoDB" id="3004042at2759"/>